<reference evidence="5" key="1">
    <citation type="submission" date="2019-01" db="EMBL/GenBank/DDBJ databases">
        <title>Cytophagaceae bacterium strain CAR-16.</title>
        <authorList>
            <person name="Chen W.-M."/>
        </authorList>
    </citation>
    <scope>NUCLEOTIDE SEQUENCE [LARGE SCALE GENOMIC DNA]</scope>
    <source>
        <strain evidence="5">ICH-30</strain>
    </source>
</reference>
<dbReference type="InterPro" id="IPR001322">
    <property type="entry name" value="Lamin_tail_dom"/>
</dbReference>
<comment type="caution">
    <text evidence="4">The sequence shown here is derived from an EMBL/GenBank/DDBJ whole genome shotgun (WGS) entry which is preliminary data.</text>
</comment>
<evidence type="ECO:0000313" key="5">
    <source>
        <dbReference type="Proteomes" id="UP000289734"/>
    </source>
</evidence>
<evidence type="ECO:0000313" key="4">
    <source>
        <dbReference type="EMBL" id="RXR35481.1"/>
    </source>
</evidence>
<protein>
    <submittedName>
        <fullName evidence="4">T9SS type B sorting domain-containing protein</fullName>
    </submittedName>
</protein>
<feature type="chain" id="PRO_5020981541" evidence="2">
    <location>
        <begin position="22"/>
        <end position="1287"/>
    </location>
</feature>
<gene>
    <name evidence="4" type="ORF">EQG68_00875</name>
</gene>
<dbReference type="PROSITE" id="PS51841">
    <property type="entry name" value="LTD"/>
    <property type="match status" value="1"/>
</dbReference>
<dbReference type="OrthoDB" id="608579at2"/>
<dbReference type="EMBL" id="SBKQ01000001">
    <property type="protein sequence ID" value="RXR35481.1"/>
    <property type="molecule type" value="Genomic_DNA"/>
</dbReference>
<dbReference type="Pfam" id="PF13585">
    <property type="entry name" value="CHU_C"/>
    <property type="match status" value="1"/>
</dbReference>
<evidence type="ECO:0000256" key="2">
    <source>
        <dbReference type="SAM" id="SignalP"/>
    </source>
</evidence>
<evidence type="ECO:0000259" key="3">
    <source>
        <dbReference type="PROSITE" id="PS51841"/>
    </source>
</evidence>
<organism evidence="4 5">
    <name type="scientific">Flavobacterium piscinae</name>
    <dbReference type="NCBI Taxonomy" id="2506424"/>
    <lineage>
        <taxon>Bacteria</taxon>
        <taxon>Pseudomonadati</taxon>
        <taxon>Bacteroidota</taxon>
        <taxon>Flavobacteriia</taxon>
        <taxon>Flavobacteriales</taxon>
        <taxon>Flavobacteriaceae</taxon>
        <taxon>Flavobacterium</taxon>
    </lineage>
</organism>
<dbReference type="Gene3D" id="2.60.40.1220">
    <property type="match status" value="4"/>
</dbReference>
<keyword evidence="5" id="KW-1185">Reference proteome</keyword>
<dbReference type="InterPro" id="IPR026341">
    <property type="entry name" value="T9SS_type_B"/>
</dbReference>
<dbReference type="InterPro" id="IPR044023">
    <property type="entry name" value="Ig_7"/>
</dbReference>
<accession>A0A4Q1KYL8</accession>
<feature type="signal peptide" evidence="2">
    <location>
        <begin position="1"/>
        <end position="21"/>
    </location>
</feature>
<dbReference type="NCBIfam" id="TIGR04131">
    <property type="entry name" value="Bac_Flav_CTERM"/>
    <property type="match status" value="1"/>
</dbReference>
<dbReference type="Proteomes" id="UP000289734">
    <property type="component" value="Unassembled WGS sequence"/>
</dbReference>
<dbReference type="InterPro" id="IPR014755">
    <property type="entry name" value="Cu-Rt/internalin_Ig-like"/>
</dbReference>
<name>A0A4Q1KYL8_9FLAO</name>
<keyword evidence="1 2" id="KW-0732">Signal</keyword>
<feature type="domain" description="LTD" evidence="3">
    <location>
        <begin position="480"/>
        <end position="614"/>
    </location>
</feature>
<proteinExistence type="predicted"/>
<evidence type="ECO:0000256" key="1">
    <source>
        <dbReference type="ARBA" id="ARBA00022729"/>
    </source>
</evidence>
<dbReference type="Pfam" id="PF19081">
    <property type="entry name" value="Ig_7"/>
    <property type="match status" value="1"/>
</dbReference>
<sequence>MKRNTILFCSLFLISFSSVFSQNFGTFASAVWLTDCTTSNFFNTTGEGANLIGPPQNEFTNTNFGVFIQNSGTFILRGGEVKTFKNNNGNACSVRMNYRVYLESDTPGSFNTIDFPFFNDCNTAISEFPSGGPCGEGDQKWQRVIADGTTTPFSPVNLTAFAPGNYVLEVFYDVTGDLNSSSECDDTVFVNNNGDNFKAFFTIRANPTFTPSNPITCSGTEGTITIENLNPNSSYSFTYTDDGSAIGPTSITADNNGQFVITGLNAGNYTNFNFIINNCSTTINTLITLNDPTVNPPSSGGDQSECEDSPIQTLTAQANTNDGSIIVWYDAPVDGTIVTDPTLSSVGTIVYYAETLNTTSNCISSTRTPVSLTINPAPIAPTGDAVQIICSDAAVIFTLADLVVNGSNLQWYADAAATIALPISTPLVTNTIYYVTQTVNGCESNISLAVTAILSNQILPEVTVVQPTCATPIGSIEVTSPISSTNLYTDLIISEITDESLGSLTYIELFNGTGNTIDLSNYRIKVYNNGNTNPSCNLLLSGLISTNSVRIISIGSNGNQGGVVPDLVFAGCGGVNIDDNIRLTTAADVEIDAWGRIDGEAFTPNNEPGYTYRRLASATAPSTTWSEADWEVIDPQDYTNVGEFIDVSSSLYEYSIDNGISFQTNPFFGDLEPGIYTVVVREIVTGCFSQSLEVTLSKPNDEAVPVFNFGTTLSICINQPVPSLPNSDNNGITGTWNPSTIDNTQSGSYTFTPDENQCATVLILTITVNNFPTPVFDFGNILTLCSGDEVPVLPDEDNNGINGFWEPATIDNEVGNTYVFTVNNSECASNFTLTVVVNELVTPVFNFGNTITICSGEAVPNLPTQDNNGVNGIWTPAFIDNTQTANYTFEPSDTCAENFTLSVAISPQVTPVFSFGNELTFCSGETVPSLPTQDDNGVNGIWTPASIDNTQTANYTFEPSDACAENFTLSVAISPQVTPVFSFGNELTFCSGETVPSLPTQDDNGVNGIWTPASIDNTQTANYTFEPSDACAESFILNVIVTEPITPSFSLPSSVCFNSNAVILPTESDNGIIGTWIPSTINSTNDTLYTFTPSSTTCATGFSTTIAVLPAFSIGIIDQCENNQFTIGVELNDDTNVIITDYTWTNENGTIVGANSSTFNVTEYIRSTPQTETFPLVFTVRATSIDGCFTEENISIPSIFCGIQKGISPNGDNLNDFFDLALLDVERLSIFNRYGRKVFGLNNYTNQWYGQTDDGKALPSATYYYVIEFRNGESKSGWIYIMREESR</sequence>
<dbReference type="RefSeq" id="WP_129462904.1">
    <property type="nucleotide sequence ID" value="NZ_SBKQ01000001.1"/>
</dbReference>